<dbReference type="AlphaFoldDB" id="A0AAV5SBP4"/>
<dbReference type="Proteomes" id="UP001432027">
    <property type="component" value="Unassembled WGS sequence"/>
</dbReference>
<comment type="caution">
    <text evidence="1">The sequence shown here is derived from an EMBL/GenBank/DDBJ whole genome shotgun (WGS) entry which is preliminary data.</text>
</comment>
<feature type="non-terminal residue" evidence="1">
    <location>
        <position position="1"/>
    </location>
</feature>
<organism evidence="1 2">
    <name type="scientific">Pristionchus entomophagus</name>
    <dbReference type="NCBI Taxonomy" id="358040"/>
    <lineage>
        <taxon>Eukaryota</taxon>
        <taxon>Metazoa</taxon>
        <taxon>Ecdysozoa</taxon>
        <taxon>Nematoda</taxon>
        <taxon>Chromadorea</taxon>
        <taxon>Rhabditida</taxon>
        <taxon>Rhabditina</taxon>
        <taxon>Diplogasteromorpha</taxon>
        <taxon>Diplogasteroidea</taxon>
        <taxon>Neodiplogasteridae</taxon>
        <taxon>Pristionchus</taxon>
    </lineage>
</organism>
<dbReference type="EMBL" id="BTSX01000001">
    <property type="protein sequence ID" value="GMS80726.1"/>
    <property type="molecule type" value="Genomic_DNA"/>
</dbReference>
<gene>
    <name evidence="1" type="ORF">PENTCL1PPCAC_2901</name>
</gene>
<name>A0AAV5SBP4_9BILA</name>
<protein>
    <submittedName>
        <fullName evidence="1">Uncharacterized protein</fullName>
    </submittedName>
</protein>
<evidence type="ECO:0000313" key="2">
    <source>
        <dbReference type="Proteomes" id="UP001432027"/>
    </source>
</evidence>
<evidence type="ECO:0000313" key="1">
    <source>
        <dbReference type="EMBL" id="GMS80726.1"/>
    </source>
</evidence>
<sequence>RIRIKSIKGGNYSLIAAEMLRQGTNHGRLEELLSKGPFDKRFSTLWTRSITSSKKISSEEFA</sequence>
<reference evidence="1" key="1">
    <citation type="submission" date="2023-10" db="EMBL/GenBank/DDBJ databases">
        <title>Genome assembly of Pristionchus species.</title>
        <authorList>
            <person name="Yoshida K."/>
            <person name="Sommer R.J."/>
        </authorList>
    </citation>
    <scope>NUCLEOTIDE SEQUENCE</scope>
    <source>
        <strain evidence="1">RS0144</strain>
    </source>
</reference>
<accession>A0AAV5SBP4</accession>
<keyword evidence="2" id="KW-1185">Reference proteome</keyword>
<proteinExistence type="predicted"/>